<dbReference type="Gene3D" id="3.30.750.24">
    <property type="entry name" value="STAS domain"/>
    <property type="match status" value="1"/>
</dbReference>
<name>F2NDZ0_DESAR</name>
<dbReference type="InterPro" id="IPR002645">
    <property type="entry name" value="STAS_dom"/>
</dbReference>
<proteinExistence type="predicted"/>
<feature type="transmembrane region" description="Helical" evidence="1">
    <location>
        <begin position="396"/>
        <end position="417"/>
    </location>
</feature>
<dbReference type="PANTHER" id="PTHR30188:SF3">
    <property type="entry name" value="ABC TRANSPORTER PERMEASE"/>
    <property type="match status" value="1"/>
</dbReference>
<dbReference type="GO" id="GO:0043190">
    <property type="term" value="C:ATP-binding cassette (ABC) transporter complex"/>
    <property type="evidence" value="ECO:0007669"/>
    <property type="project" value="InterPro"/>
</dbReference>
<evidence type="ECO:0000313" key="4">
    <source>
        <dbReference type="Proteomes" id="UP000000483"/>
    </source>
</evidence>
<dbReference type="Proteomes" id="UP000000483">
    <property type="component" value="Chromosome"/>
</dbReference>
<feature type="domain" description="STAS" evidence="2">
    <location>
        <begin position="62"/>
        <end position="142"/>
    </location>
</feature>
<dbReference type="NCBIfam" id="TIGR00056">
    <property type="entry name" value="MlaE family lipid ABC transporter permease subunit"/>
    <property type="match status" value="1"/>
</dbReference>
<dbReference type="CDD" id="cd07043">
    <property type="entry name" value="STAS_anti-anti-sigma_factors"/>
    <property type="match status" value="1"/>
</dbReference>
<dbReference type="PANTHER" id="PTHR30188">
    <property type="entry name" value="ABC TRANSPORTER PERMEASE PROTEIN-RELATED"/>
    <property type="match status" value="1"/>
</dbReference>
<dbReference type="SUPFAM" id="SSF52091">
    <property type="entry name" value="SpoIIaa-like"/>
    <property type="match status" value="1"/>
</dbReference>
<dbReference type="eggNOG" id="COG0767">
    <property type="taxonomic scope" value="Bacteria"/>
</dbReference>
<dbReference type="HOGENOM" id="CLU_045686_0_2_7"/>
<dbReference type="Pfam" id="PF01740">
    <property type="entry name" value="STAS"/>
    <property type="match status" value="1"/>
</dbReference>
<gene>
    <name evidence="3" type="ordered locus">Desac_2745</name>
</gene>
<dbReference type="Pfam" id="PF02405">
    <property type="entry name" value="MlaE"/>
    <property type="match status" value="1"/>
</dbReference>
<dbReference type="KEGG" id="dao:Desac_2745"/>
<dbReference type="InterPro" id="IPR003453">
    <property type="entry name" value="ABC_MlaE_roteobac"/>
</dbReference>
<keyword evidence="1" id="KW-0812">Transmembrane</keyword>
<sequence>MILIPDLDWRAVGPSKKQASHLRQLKVSGCCTTRTLRFCMKPTLKRQYTITIQPQPDGGQKLLISGRLELFDLAIFSREIQPLLQQPQLSSVGLDLGGLEYLDSAGALAVLQLAEKLKSQGIICTLDNISPKIKKILDLIDIQALTHPPLITVGKRFGWISQVGEASLAFWRDIIEVIAFFGELLLDLASVCLRPRRVRWEYVMFYMKRAGVDGLPIVSLIGLLLGLIIAFMSSLQLQQFGANIYVASLLGVAMVRELGPIMTAILVAGRSGSAFAAEIGSMKVSEEVDALTVMGFNPMRMLTTPKVIASLVVVPLLTIYADLLGIIGGLIVGVTMLDLTVYSYIQETRRILTLFDFTSSFIKSVVFAFLIAAIGCQRGFQVRGGASAVGSATTSAVVAAIFLIIVVDSIFAIVLTYV</sequence>
<reference evidence="4" key="2">
    <citation type="submission" date="2011-03" db="EMBL/GenBank/DDBJ databases">
        <title>The complete genome of Desulfobacca acetoxidans DSM 11109.</title>
        <authorList>
            <consortium name="US DOE Joint Genome Institute (JGI-PGF)"/>
            <person name="Lucas S."/>
            <person name="Copeland A."/>
            <person name="Lapidus A."/>
            <person name="Bruce D."/>
            <person name="Goodwin L."/>
            <person name="Pitluck S."/>
            <person name="Peters L."/>
            <person name="Kyrpides N."/>
            <person name="Mavromatis K."/>
            <person name="Ivanova N."/>
            <person name="Ovchinnikova G."/>
            <person name="Teshima H."/>
            <person name="Detter J.C."/>
            <person name="Han C."/>
            <person name="Land M."/>
            <person name="Hauser L."/>
            <person name="Markowitz V."/>
            <person name="Cheng J.-F."/>
            <person name="Hugenholtz P."/>
            <person name="Woyke T."/>
            <person name="Wu D."/>
            <person name="Spring S."/>
            <person name="Schueler E."/>
            <person name="Brambilla E."/>
            <person name="Klenk H.-P."/>
            <person name="Eisen J.A."/>
        </authorList>
    </citation>
    <scope>NUCLEOTIDE SEQUENCE [LARGE SCALE GENOMIC DNA]</scope>
    <source>
        <strain evidence="4">ATCC 700848 / DSM 11109 / ASRB2</strain>
    </source>
</reference>
<evidence type="ECO:0000313" key="3">
    <source>
        <dbReference type="EMBL" id="AEB10558.1"/>
    </source>
</evidence>
<dbReference type="AlphaFoldDB" id="F2NDZ0"/>
<evidence type="ECO:0000256" key="1">
    <source>
        <dbReference type="SAM" id="Phobius"/>
    </source>
</evidence>
<feature type="transmembrane region" description="Helical" evidence="1">
    <location>
        <begin position="244"/>
        <end position="268"/>
    </location>
</feature>
<dbReference type="EMBL" id="CP002629">
    <property type="protein sequence ID" value="AEB10558.1"/>
    <property type="molecule type" value="Genomic_DNA"/>
</dbReference>
<keyword evidence="4" id="KW-1185">Reference proteome</keyword>
<dbReference type="InterPro" id="IPR030802">
    <property type="entry name" value="Permease_MalE"/>
</dbReference>
<feature type="transmembrane region" description="Helical" evidence="1">
    <location>
        <begin position="307"/>
        <end position="331"/>
    </location>
</feature>
<dbReference type="PROSITE" id="PS50801">
    <property type="entry name" value="STAS"/>
    <property type="match status" value="1"/>
</dbReference>
<keyword evidence="1" id="KW-0472">Membrane</keyword>
<reference evidence="3 4" key="1">
    <citation type="journal article" date="2011" name="Stand. Genomic Sci.">
        <title>Complete genome sequence of the acetate-degrading sulfate reducer Desulfobacca acetoxidans type strain (ASRB2).</title>
        <authorList>
            <person name="Goker M."/>
            <person name="Teshima H."/>
            <person name="Lapidus A."/>
            <person name="Nolan M."/>
            <person name="Lucas S."/>
            <person name="Hammon N."/>
            <person name="Deshpande S."/>
            <person name="Cheng J.F."/>
            <person name="Tapia R."/>
            <person name="Han C."/>
            <person name="Goodwin L."/>
            <person name="Pitluck S."/>
            <person name="Huntemann M."/>
            <person name="Liolios K."/>
            <person name="Ivanova N."/>
            <person name="Pagani I."/>
            <person name="Mavromatis K."/>
            <person name="Ovchinikova G."/>
            <person name="Pati A."/>
            <person name="Chen A."/>
            <person name="Palaniappan K."/>
            <person name="Land M."/>
            <person name="Hauser L."/>
            <person name="Brambilla E.M."/>
            <person name="Rohde M."/>
            <person name="Spring S."/>
            <person name="Detter J.C."/>
            <person name="Woyke T."/>
            <person name="Bristow J."/>
            <person name="Eisen J.A."/>
            <person name="Markowitz V."/>
            <person name="Hugenholtz P."/>
            <person name="Kyrpides N.C."/>
            <person name="Klenk H.P."/>
        </authorList>
    </citation>
    <scope>NUCLEOTIDE SEQUENCE [LARGE SCALE GENOMIC DNA]</scope>
    <source>
        <strain evidence="4">ATCC 700848 / DSM 11109 / ASRB2</strain>
    </source>
</reference>
<dbReference type="InterPro" id="IPR036513">
    <property type="entry name" value="STAS_dom_sf"/>
</dbReference>
<dbReference type="STRING" id="880072.Desac_2745"/>
<feature type="transmembrane region" description="Helical" evidence="1">
    <location>
        <begin position="174"/>
        <end position="193"/>
    </location>
</feature>
<feature type="transmembrane region" description="Helical" evidence="1">
    <location>
        <begin position="214"/>
        <end position="232"/>
    </location>
</feature>
<evidence type="ECO:0000259" key="2">
    <source>
        <dbReference type="PROSITE" id="PS50801"/>
    </source>
</evidence>
<organism evidence="3 4">
    <name type="scientific">Desulfobacca acetoxidans (strain ATCC 700848 / DSM 11109 / ASRB2)</name>
    <dbReference type="NCBI Taxonomy" id="880072"/>
    <lineage>
        <taxon>Bacteria</taxon>
        <taxon>Pseudomonadati</taxon>
        <taxon>Thermodesulfobacteriota</taxon>
        <taxon>Desulfobaccia</taxon>
        <taxon>Desulfobaccales</taxon>
        <taxon>Desulfobaccaceae</taxon>
        <taxon>Desulfobacca</taxon>
    </lineage>
</organism>
<feature type="transmembrane region" description="Helical" evidence="1">
    <location>
        <begin position="351"/>
        <end position="375"/>
    </location>
</feature>
<dbReference type="GO" id="GO:0005548">
    <property type="term" value="F:phospholipid transporter activity"/>
    <property type="evidence" value="ECO:0007669"/>
    <property type="project" value="TreeGrafter"/>
</dbReference>
<dbReference type="eggNOG" id="COG1366">
    <property type="taxonomic scope" value="Bacteria"/>
</dbReference>
<protein>
    <recommendedName>
        <fullName evidence="2">STAS domain-containing protein</fullName>
    </recommendedName>
</protein>
<accession>F2NDZ0</accession>
<keyword evidence="1" id="KW-1133">Transmembrane helix</keyword>